<gene>
    <name evidence="1" type="ORF">L6164_032099</name>
</gene>
<organism evidence="1 2">
    <name type="scientific">Bauhinia variegata</name>
    <name type="common">Purple orchid tree</name>
    <name type="synonym">Phanera variegata</name>
    <dbReference type="NCBI Taxonomy" id="167791"/>
    <lineage>
        <taxon>Eukaryota</taxon>
        <taxon>Viridiplantae</taxon>
        <taxon>Streptophyta</taxon>
        <taxon>Embryophyta</taxon>
        <taxon>Tracheophyta</taxon>
        <taxon>Spermatophyta</taxon>
        <taxon>Magnoliopsida</taxon>
        <taxon>eudicotyledons</taxon>
        <taxon>Gunneridae</taxon>
        <taxon>Pentapetalae</taxon>
        <taxon>rosids</taxon>
        <taxon>fabids</taxon>
        <taxon>Fabales</taxon>
        <taxon>Fabaceae</taxon>
        <taxon>Cercidoideae</taxon>
        <taxon>Cercideae</taxon>
        <taxon>Bauhiniinae</taxon>
        <taxon>Bauhinia</taxon>
    </lineage>
</organism>
<evidence type="ECO:0000313" key="2">
    <source>
        <dbReference type="Proteomes" id="UP000828941"/>
    </source>
</evidence>
<keyword evidence="2" id="KW-1185">Reference proteome</keyword>
<accession>A0ACB9KMI7</accession>
<reference evidence="1 2" key="1">
    <citation type="journal article" date="2022" name="DNA Res.">
        <title>Chromosomal-level genome assembly of the orchid tree Bauhinia variegata (Leguminosae; Cercidoideae) supports the allotetraploid origin hypothesis of Bauhinia.</title>
        <authorList>
            <person name="Zhong Y."/>
            <person name="Chen Y."/>
            <person name="Zheng D."/>
            <person name="Pang J."/>
            <person name="Liu Y."/>
            <person name="Luo S."/>
            <person name="Meng S."/>
            <person name="Qian L."/>
            <person name="Wei D."/>
            <person name="Dai S."/>
            <person name="Zhou R."/>
        </authorList>
    </citation>
    <scope>NUCLEOTIDE SEQUENCE [LARGE SCALE GENOMIC DNA]</scope>
    <source>
        <strain evidence="1">BV-YZ2020</strain>
    </source>
</reference>
<dbReference type="Proteomes" id="UP000828941">
    <property type="component" value="Chromosome 13"/>
</dbReference>
<name>A0ACB9KMI7_BAUVA</name>
<sequence>MEPAECISEEWSSLSGFYTAEEADFMTQLLGNSSVSVLNNGLNGNSDFGIPSAIWPATESAIVSMTGIGNTCLNPSNANDPNLFCLLQGDSCNSYSNTTKSGENYSSSENCIGSLSMGFCLEDANISHYSVQGIGLLSQVINENIDQESEEDERKITQNSAKRSRSTTEAPKNKKNVRSKKMPKSASVGKNVNEDDGCPGLQGQRSSSCCSEDESDASQELNGGASSSLSPKDPAALKLNGKARATKGSVADPQSLYARRRERINERLRILQNLVPNGTKVDISTMLEEAVQYVKFLQLQIKLLSSDDLWMYAPIAYNGMNIGLELNITPTKQP</sequence>
<dbReference type="EMBL" id="CM039438">
    <property type="protein sequence ID" value="KAI4298552.1"/>
    <property type="molecule type" value="Genomic_DNA"/>
</dbReference>
<evidence type="ECO:0000313" key="1">
    <source>
        <dbReference type="EMBL" id="KAI4298552.1"/>
    </source>
</evidence>
<comment type="caution">
    <text evidence="1">The sequence shown here is derived from an EMBL/GenBank/DDBJ whole genome shotgun (WGS) entry which is preliminary data.</text>
</comment>
<protein>
    <submittedName>
        <fullName evidence="1">Uncharacterized protein</fullName>
    </submittedName>
</protein>
<proteinExistence type="predicted"/>